<dbReference type="InterPro" id="IPR008983">
    <property type="entry name" value="Tumour_necrosis_fac-like_dom"/>
</dbReference>
<proteinExistence type="predicted"/>
<organism evidence="1 2">
    <name type="scientific">Tegillarca granosa</name>
    <name type="common">Malaysian cockle</name>
    <name type="synonym">Anadara granosa</name>
    <dbReference type="NCBI Taxonomy" id="220873"/>
    <lineage>
        <taxon>Eukaryota</taxon>
        <taxon>Metazoa</taxon>
        <taxon>Spiralia</taxon>
        <taxon>Lophotrochozoa</taxon>
        <taxon>Mollusca</taxon>
        <taxon>Bivalvia</taxon>
        <taxon>Autobranchia</taxon>
        <taxon>Pteriomorphia</taxon>
        <taxon>Arcoida</taxon>
        <taxon>Arcoidea</taxon>
        <taxon>Arcidae</taxon>
        <taxon>Tegillarca</taxon>
    </lineage>
</organism>
<reference evidence="1 2" key="1">
    <citation type="submission" date="2022-12" db="EMBL/GenBank/DDBJ databases">
        <title>Chromosome-level genome of Tegillarca granosa.</title>
        <authorList>
            <person name="Kim J."/>
        </authorList>
    </citation>
    <scope>NUCLEOTIDE SEQUENCE [LARGE SCALE GENOMIC DNA]</scope>
    <source>
        <strain evidence="1">Teg-2019</strain>
        <tissue evidence="1">Adductor muscle</tissue>
    </source>
</reference>
<dbReference type="SUPFAM" id="SSF49842">
    <property type="entry name" value="TNF-like"/>
    <property type="match status" value="1"/>
</dbReference>
<protein>
    <submittedName>
        <fullName evidence="1">Uncharacterized protein</fullName>
    </submittedName>
</protein>
<evidence type="ECO:0000313" key="2">
    <source>
        <dbReference type="Proteomes" id="UP001217089"/>
    </source>
</evidence>
<evidence type="ECO:0000313" key="1">
    <source>
        <dbReference type="EMBL" id="KAJ8316724.1"/>
    </source>
</evidence>
<keyword evidence="2" id="KW-1185">Reference proteome</keyword>
<dbReference type="Gene3D" id="2.60.120.40">
    <property type="match status" value="1"/>
</dbReference>
<dbReference type="Proteomes" id="UP001217089">
    <property type="component" value="Unassembled WGS sequence"/>
</dbReference>
<dbReference type="EMBL" id="JARBDR010000255">
    <property type="protein sequence ID" value="KAJ8316724.1"/>
    <property type="molecule type" value="Genomic_DNA"/>
</dbReference>
<gene>
    <name evidence="1" type="ORF">KUTeg_005722</name>
</gene>
<comment type="caution">
    <text evidence="1">The sequence shown here is derived from an EMBL/GenBank/DDBJ whole genome shotgun (WGS) entry which is preliminary data.</text>
</comment>
<name>A0ABQ9FHH9_TEGGR</name>
<accession>A0ABQ9FHH9</accession>
<sequence length="112" mass="12864">MRLTSRYEIDIAKLFTDTSKILYDHCYNDDVVAYEREEIGVFVDNRDRLKCKDSIDIVRGPDSLLFNSKEKTCSVTGVLYLQKGQIVTFNIITAKTTILMEKKSTYIGVVQL</sequence>